<dbReference type="InterPro" id="IPR038583">
    <property type="entry name" value="AraA_N_sf"/>
</dbReference>
<dbReference type="EC" id="5.3.1.4" evidence="6"/>
<evidence type="ECO:0000313" key="10">
    <source>
        <dbReference type="EMBL" id="KAA2243141.1"/>
    </source>
</evidence>
<evidence type="ECO:0000256" key="6">
    <source>
        <dbReference type="HAMAP-Rule" id="MF_00519"/>
    </source>
</evidence>
<keyword evidence="5 6" id="KW-0119">Carbohydrate metabolism</keyword>
<organism evidence="10 11">
    <name type="scientific">Chitinophaga agrisoli</name>
    <dbReference type="NCBI Taxonomy" id="2607653"/>
    <lineage>
        <taxon>Bacteria</taxon>
        <taxon>Pseudomonadati</taxon>
        <taxon>Bacteroidota</taxon>
        <taxon>Chitinophagia</taxon>
        <taxon>Chitinophagales</taxon>
        <taxon>Chitinophagaceae</taxon>
        <taxon>Chitinophaga</taxon>
    </lineage>
</organism>
<dbReference type="PANTHER" id="PTHR38464:SF1">
    <property type="entry name" value="L-ARABINOSE ISOMERASE"/>
    <property type="match status" value="1"/>
</dbReference>
<feature type="binding site" evidence="6">
    <location>
        <position position="449"/>
    </location>
    <ligand>
        <name>Mn(2+)</name>
        <dbReference type="ChEBI" id="CHEBI:29035"/>
    </ligand>
</feature>
<dbReference type="PANTHER" id="PTHR38464">
    <property type="entry name" value="L-ARABINOSE ISOMERASE"/>
    <property type="match status" value="1"/>
</dbReference>
<evidence type="ECO:0000256" key="2">
    <source>
        <dbReference type="ARBA" id="ARBA00022935"/>
    </source>
</evidence>
<feature type="domain" description="L-arabinose isomerase N-terminal" evidence="7">
    <location>
        <begin position="8"/>
        <end position="174"/>
    </location>
</feature>
<accession>A0A5B2VV61</accession>
<gene>
    <name evidence="6 10" type="primary">araA</name>
    <name evidence="10" type="ORF">F0L74_11540</name>
</gene>
<keyword evidence="3 6" id="KW-0464">Manganese</keyword>
<evidence type="ECO:0000256" key="4">
    <source>
        <dbReference type="ARBA" id="ARBA00023235"/>
    </source>
</evidence>
<dbReference type="GO" id="GO:0019569">
    <property type="term" value="P:L-arabinose catabolic process to D-xylulose 5-phosphate"/>
    <property type="evidence" value="ECO:0007669"/>
    <property type="project" value="UniProtKB-UniRule"/>
</dbReference>
<keyword evidence="2 6" id="KW-0054">Arabinose catabolism</keyword>
<dbReference type="InterPro" id="IPR055390">
    <property type="entry name" value="AraA_central"/>
</dbReference>
<dbReference type="Proteomes" id="UP000324611">
    <property type="component" value="Unassembled WGS sequence"/>
</dbReference>
<dbReference type="UniPathway" id="UPA00145">
    <property type="reaction ID" value="UER00565"/>
</dbReference>
<dbReference type="NCBIfam" id="NF002795">
    <property type="entry name" value="PRK02929.1"/>
    <property type="match status" value="1"/>
</dbReference>
<evidence type="ECO:0000256" key="1">
    <source>
        <dbReference type="ARBA" id="ARBA00022723"/>
    </source>
</evidence>
<dbReference type="InterPro" id="IPR024664">
    <property type="entry name" value="Ara_Isoase_C"/>
</dbReference>
<dbReference type="Gene3D" id="3.40.50.10940">
    <property type="match status" value="1"/>
</dbReference>
<dbReference type="SUPFAM" id="SSF53743">
    <property type="entry name" value="FucI/AraA N-terminal and middle domains"/>
    <property type="match status" value="1"/>
</dbReference>
<dbReference type="SUPFAM" id="SSF50443">
    <property type="entry name" value="FucI/AraA C-terminal domain-like"/>
    <property type="match status" value="1"/>
</dbReference>
<protein>
    <recommendedName>
        <fullName evidence="6">L-arabinose isomerase</fullName>
        <ecNumber evidence="6">5.3.1.4</ecNumber>
    </recommendedName>
</protein>
<dbReference type="GO" id="GO:0008733">
    <property type="term" value="F:L-arabinose isomerase activity"/>
    <property type="evidence" value="ECO:0007669"/>
    <property type="project" value="UniProtKB-UniRule"/>
</dbReference>
<evidence type="ECO:0000256" key="5">
    <source>
        <dbReference type="ARBA" id="ARBA00023277"/>
    </source>
</evidence>
<evidence type="ECO:0000259" key="9">
    <source>
        <dbReference type="Pfam" id="PF24856"/>
    </source>
</evidence>
<dbReference type="AlphaFoldDB" id="A0A5B2VV61"/>
<feature type="binding site" evidence="6">
    <location>
        <position position="333"/>
    </location>
    <ligand>
        <name>Mn(2+)</name>
        <dbReference type="ChEBI" id="CHEBI:29035"/>
    </ligand>
</feature>
<dbReference type="InterPro" id="IPR003762">
    <property type="entry name" value="Lara_isomerase"/>
</dbReference>
<comment type="cofactor">
    <cofactor evidence="6">
        <name>Mn(2+)</name>
        <dbReference type="ChEBI" id="CHEBI:29035"/>
    </cofactor>
    <text evidence="6">Binds 1 Mn(2+) ion per subunit.</text>
</comment>
<comment type="pathway">
    <text evidence="6">Carbohydrate degradation; L-arabinose degradation via L-ribulose; D-xylulose 5-phosphate from L-arabinose (bacterial route): step 1/3.</text>
</comment>
<comment type="function">
    <text evidence="6">Catalyzes the conversion of L-arabinose to L-ribulose.</text>
</comment>
<evidence type="ECO:0000259" key="7">
    <source>
        <dbReference type="Pfam" id="PF02610"/>
    </source>
</evidence>
<reference evidence="10 11" key="2">
    <citation type="submission" date="2019-09" db="EMBL/GenBank/DDBJ databases">
        <authorList>
            <person name="Jin C."/>
        </authorList>
    </citation>
    <scope>NUCLEOTIDE SEQUENCE [LARGE SCALE GENOMIC DNA]</scope>
    <source>
        <strain evidence="10 11">BN140078</strain>
    </source>
</reference>
<comment type="caution">
    <text evidence="10">The sequence shown here is derived from an EMBL/GenBank/DDBJ whole genome shotgun (WGS) entry which is preliminary data.</text>
</comment>
<keyword evidence="1 6" id="KW-0479">Metal-binding</keyword>
<feature type="domain" description="L-arabinose isomerase C-terminal" evidence="8">
    <location>
        <begin position="328"/>
        <end position="471"/>
    </location>
</feature>
<proteinExistence type="inferred from homology"/>
<dbReference type="InterPro" id="IPR004216">
    <property type="entry name" value="Fuc/Ara_isomerase_C"/>
</dbReference>
<dbReference type="RefSeq" id="WP_149838016.1">
    <property type="nucleotide sequence ID" value="NZ_VUOC01000002.1"/>
</dbReference>
<feature type="binding site" evidence="6">
    <location>
        <position position="350"/>
    </location>
    <ligand>
        <name>Mn(2+)</name>
        <dbReference type="ChEBI" id="CHEBI:29035"/>
    </ligand>
</feature>
<sequence length="500" mass="55845">MIQLKTLEAWFITGSQHLYGEETLQQVAAHAKTIAASLNEASNIPVRIVFKPVVKTPEEIYRVCQEANTTPNCIGIIAWMHTFSPAKMWIGGLKVLQRPLLHLHTQFNRDIPWDKIDMDFMNLNQSAHGDREFGFMQSRMRMNRKVVVGHWQDKGVLSEMETWLRAAAGWHDWQGARFARIGDNMRQVAVTEGDKVEAELQFGYSVNGYGIGDVVAKVKAVSDAEIARLTDEYEQLYNVAAPLRKGGDRYSTLQTAARIELGLRAFLEEGNFKGFTDTFEDLHGLDQLPGIAVQRLMADGYGFGGEGDWKTAALVRVMKVMGSGLPGGASFMEDYTYHFDPENKLVLGAHMLEICASIANGKASCEVHPLGIGGKADPVRLVFNVAAGPAINASVIDMGNRFRLLVNEVDAVEPLHDLPKLPVARVLWKPQPDMSTACAAWIQAGGAHHTCYSQDLTAAHMQDFADMAGIEYVRIDKETKLYQFRNELRWNEVFYQLNNR</sequence>
<dbReference type="PIRSF" id="PIRSF001478">
    <property type="entry name" value="L-ara_isomerase"/>
    <property type="match status" value="1"/>
</dbReference>
<name>A0A5B2VV61_9BACT</name>
<dbReference type="Pfam" id="PF02610">
    <property type="entry name" value="AraA_N"/>
    <property type="match status" value="1"/>
</dbReference>
<evidence type="ECO:0000256" key="3">
    <source>
        <dbReference type="ARBA" id="ARBA00023211"/>
    </source>
</evidence>
<dbReference type="Pfam" id="PF11762">
    <property type="entry name" value="Arabinose_Iso_C"/>
    <property type="match status" value="1"/>
</dbReference>
<dbReference type="HAMAP" id="MF_00519">
    <property type="entry name" value="Arabinose_Isome"/>
    <property type="match status" value="1"/>
</dbReference>
<evidence type="ECO:0000313" key="11">
    <source>
        <dbReference type="Proteomes" id="UP000324611"/>
    </source>
</evidence>
<evidence type="ECO:0000259" key="8">
    <source>
        <dbReference type="Pfam" id="PF11762"/>
    </source>
</evidence>
<feature type="domain" description="L-arabinose isomerase central" evidence="9">
    <location>
        <begin position="177"/>
        <end position="324"/>
    </location>
</feature>
<dbReference type="Pfam" id="PF24856">
    <property type="entry name" value="AraA_central"/>
    <property type="match status" value="1"/>
</dbReference>
<dbReference type="EMBL" id="VUOC01000002">
    <property type="protein sequence ID" value="KAA2243141.1"/>
    <property type="molecule type" value="Genomic_DNA"/>
</dbReference>
<keyword evidence="11" id="KW-1185">Reference proteome</keyword>
<comment type="catalytic activity">
    <reaction evidence="6">
        <text>beta-L-arabinopyranose = L-ribulose</text>
        <dbReference type="Rhea" id="RHEA:14821"/>
        <dbReference type="ChEBI" id="CHEBI:16880"/>
        <dbReference type="ChEBI" id="CHEBI:40886"/>
        <dbReference type="EC" id="5.3.1.4"/>
    </reaction>
</comment>
<dbReference type="InterPro" id="IPR055389">
    <property type="entry name" value="AraA_N"/>
</dbReference>
<dbReference type="CDD" id="cd03557">
    <property type="entry name" value="L-arabinose_isomerase"/>
    <property type="match status" value="1"/>
</dbReference>
<dbReference type="InterPro" id="IPR009015">
    <property type="entry name" value="Fucose_isomerase_N/cen_sf"/>
</dbReference>
<feature type="binding site" evidence="6">
    <location>
        <position position="306"/>
    </location>
    <ligand>
        <name>Mn(2+)</name>
        <dbReference type="ChEBI" id="CHEBI:29035"/>
    </ligand>
</feature>
<keyword evidence="4 6" id="KW-0413">Isomerase</keyword>
<comment type="similarity">
    <text evidence="6">Belongs to the arabinose isomerase family.</text>
</comment>
<dbReference type="GO" id="GO:0005829">
    <property type="term" value="C:cytosol"/>
    <property type="evidence" value="ECO:0007669"/>
    <property type="project" value="TreeGrafter"/>
</dbReference>
<dbReference type="GO" id="GO:0030145">
    <property type="term" value="F:manganese ion binding"/>
    <property type="evidence" value="ECO:0007669"/>
    <property type="project" value="UniProtKB-UniRule"/>
</dbReference>
<reference evidence="10 11" key="1">
    <citation type="submission" date="2019-09" db="EMBL/GenBank/DDBJ databases">
        <title>Chitinophaga ginsengihumi sp. nov., isolated from soil of ginseng rhizosphere.</title>
        <authorList>
            <person name="Lee J."/>
        </authorList>
    </citation>
    <scope>NUCLEOTIDE SEQUENCE [LARGE SCALE GENOMIC DNA]</scope>
    <source>
        <strain evidence="10 11">BN140078</strain>
    </source>
</reference>